<evidence type="ECO:0000313" key="9">
    <source>
        <dbReference type="Proteomes" id="UP000011131"/>
    </source>
</evidence>
<name>L7UIE2_MYXSD</name>
<dbReference type="GO" id="GO:0008237">
    <property type="term" value="F:metallopeptidase activity"/>
    <property type="evidence" value="ECO:0007669"/>
    <property type="project" value="UniProtKB-KW"/>
</dbReference>
<dbReference type="InterPro" id="IPR007863">
    <property type="entry name" value="Peptidase_M16_C"/>
</dbReference>
<evidence type="ECO:0000256" key="1">
    <source>
        <dbReference type="ARBA" id="ARBA00007261"/>
    </source>
</evidence>
<dbReference type="GO" id="GO:0046872">
    <property type="term" value="F:metal ion binding"/>
    <property type="evidence" value="ECO:0007669"/>
    <property type="project" value="InterPro"/>
</dbReference>
<dbReference type="SUPFAM" id="SSF63411">
    <property type="entry name" value="LuxS/MPP-like metallohydrolase"/>
    <property type="match status" value="3"/>
</dbReference>
<dbReference type="PANTHER" id="PTHR43690:SF17">
    <property type="entry name" value="PROTEIN YHJJ"/>
    <property type="match status" value="1"/>
</dbReference>
<dbReference type="Gene3D" id="3.30.830.10">
    <property type="entry name" value="Metalloenzyme, LuxS/M16 peptidase-like"/>
    <property type="match status" value="3"/>
</dbReference>
<evidence type="ECO:0000256" key="5">
    <source>
        <dbReference type="ARBA" id="ARBA00023049"/>
    </source>
</evidence>
<evidence type="ECO:0000259" key="7">
    <source>
        <dbReference type="Pfam" id="PF05193"/>
    </source>
</evidence>
<dbReference type="PATRIC" id="fig|1278073.3.peg.6132"/>
<protein>
    <submittedName>
        <fullName evidence="8">M16 family peptidase</fullName>
    </submittedName>
</protein>
<evidence type="ECO:0000256" key="4">
    <source>
        <dbReference type="ARBA" id="ARBA00022833"/>
    </source>
</evidence>
<gene>
    <name evidence="8" type="ordered locus">MYSTI_06049</name>
</gene>
<dbReference type="OrthoDB" id="5506967at2"/>
<keyword evidence="5" id="KW-0482">Metalloprotease</keyword>
<dbReference type="HOGENOM" id="CLU_322336_0_0_7"/>
<evidence type="ECO:0000313" key="8">
    <source>
        <dbReference type="EMBL" id="AGC47322.1"/>
    </source>
</evidence>
<evidence type="ECO:0000259" key="6">
    <source>
        <dbReference type="Pfam" id="PF00675"/>
    </source>
</evidence>
<reference evidence="8 9" key="1">
    <citation type="journal article" date="2013" name="Genome Announc.">
        <title>Complete genome sequence of Myxococcus stipitatus strain DSM 14675, a fruiting myxobacterium.</title>
        <authorList>
            <person name="Huntley S."/>
            <person name="Kneip S."/>
            <person name="Treuner-Lange A."/>
            <person name="Sogaard-Andersen L."/>
        </authorList>
    </citation>
    <scope>NUCLEOTIDE SEQUENCE [LARGE SCALE GENOMIC DNA]</scope>
    <source>
        <strain evidence="9">DSM 14675 / JCM 12634 / Mx s8</strain>
    </source>
</reference>
<dbReference type="EMBL" id="CP004025">
    <property type="protein sequence ID" value="AGC47322.1"/>
    <property type="molecule type" value="Genomic_DNA"/>
</dbReference>
<dbReference type="AlphaFoldDB" id="L7UIE2"/>
<dbReference type="eggNOG" id="COG0612">
    <property type="taxonomic scope" value="Bacteria"/>
</dbReference>
<proteinExistence type="inferred from homology"/>
<dbReference type="Pfam" id="PF00675">
    <property type="entry name" value="Peptidase_M16"/>
    <property type="match status" value="1"/>
</dbReference>
<dbReference type="PANTHER" id="PTHR43690">
    <property type="entry name" value="NARDILYSIN"/>
    <property type="match status" value="1"/>
</dbReference>
<dbReference type="KEGG" id="msd:MYSTI_06049"/>
<evidence type="ECO:0000256" key="2">
    <source>
        <dbReference type="ARBA" id="ARBA00022670"/>
    </source>
</evidence>
<dbReference type="InterPro" id="IPR050626">
    <property type="entry name" value="Peptidase_M16"/>
</dbReference>
<sequence length="918" mass="100023">MFYQSNAGLPPGHRRLTALVVLLASLLGACTTLPQRGQVVMRDVSFPLRDFRMPSGLRVVVEQDARAPMVAMVAVVGTGGASDPAGQEGMAHLVEHLAFRSRHVGSASVWSRMEELGAGHVNAITSLDYTAYQTVAPKESLAALVRLEGQRLSAPLAGVTPEVFAVERDVVRNELRESSEAAFTKEDSTVMSAAAQSSEQSYWRPVNGTHASLSAITLAEAQRFARRHYRPDNTTIVIAGDLDLEDVEAVLLDNLPPEWMVPGAPLALSPRLPDVSKPAYVPQAASLMLMEHEATVNFPELIISWVLPRSFDEASAMHDFVRMSMERSMWGAQRADPDIASVSTRLVSGTRASMLVVRVALFQGDYPRRTAERVLDRVYSTWAQFVHPKGVLGRESEFQTLRRGVVTGMVLESEDLLARTTRRAELTHFMLDARAYSRMQKALLSLDGGKLTDFAYQWLQRASAHTVLVRPGGQGSMTVAVPAAALPELSSELPSGRITPSMLSALSSPVRTLKLDNGMEVLLVPRPGLPVVRVGAALAGGATYGTKPGVAEMARLGAYRESSFAGDESHWGLHSWNDMRRDHQRFEMAGTSGNIGNILAVLAEQLSSTRTSLASVIYLQEQVVPWLKVLDAEPRERATRELMRALYGDHVYGYVVKGEELEKVSDSEARAWIREVYRPANTVVVIAGEFDARAVEPLVHELLGGWRHGPPTAVKVPAAPPLPAPGPLSPLSITRPGASQSRLQVACRLPTATPEAEARYALMAELLSMRTFDQVRSRQGASYGFSSRAWVGRGGASHLLVEGVVDSQLLVQSAKEVQAAFTSLAERVDPAELERARARRLAKQAVDFISSAQWVEALLVARVRGFTPESLARRPAYLQAVTADALKEEFRGCLQRWVVGVVADEGQARATLRALSVE</sequence>
<keyword evidence="3" id="KW-0378">Hydrolase</keyword>
<keyword evidence="2" id="KW-0645">Protease</keyword>
<keyword evidence="4" id="KW-0862">Zinc</keyword>
<organism evidence="8 9">
    <name type="scientific">Myxococcus stipitatus (strain DSM 14675 / JCM 12634 / Mx s8)</name>
    <dbReference type="NCBI Taxonomy" id="1278073"/>
    <lineage>
        <taxon>Bacteria</taxon>
        <taxon>Pseudomonadati</taxon>
        <taxon>Myxococcota</taxon>
        <taxon>Myxococcia</taxon>
        <taxon>Myxococcales</taxon>
        <taxon>Cystobacterineae</taxon>
        <taxon>Myxococcaceae</taxon>
        <taxon>Myxococcus</taxon>
    </lineage>
</organism>
<feature type="domain" description="Peptidase M16 C-terminal" evidence="7">
    <location>
        <begin position="667"/>
        <end position="838"/>
    </location>
</feature>
<keyword evidence="9" id="KW-1185">Reference proteome</keyword>
<dbReference type="RefSeq" id="WP_015351577.1">
    <property type="nucleotide sequence ID" value="NC_020126.1"/>
</dbReference>
<feature type="domain" description="Peptidase M16 N-terminal" evidence="6">
    <location>
        <begin position="58"/>
        <end position="182"/>
    </location>
</feature>
<dbReference type="Pfam" id="PF05193">
    <property type="entry name" value="Peptidase_M16_C"/>
    <property type="match status" value="2"/>
</dbReference>
<dbReference type="InterPro" id="IPR011249">
    <property type="entry name" value="Metalloenz_LuxS/M16"/>
</dbReference>
<dbReference type="GO" id="GO:0006508">
    <property type="term" value="P:proteolysis"/>
    <property type="evidence" value="ECO:0007669"/>
    <property type="project" value="UniProtKB-KW"/>
</dbReference>
<comment type="similarity">
    <text evidence="1">Belongs to the peptidase M16 family.</text>
</comment>
<dbReference type="InterPro" id="IPR011765">
    <property type="entry name" value="Pept_M16_N"/>
</dbReference>
<feature type="domain" description="Peptidase M16 C-terminal" evidence="7">
    <location>
        <begin position="216"/>
        <end position="262"/>
    </location>
</feature>
<dbReference type="Proteomes" id="UP000011131">
    <property type="component" value="Chromosome"/>
</dbReference>
<accession>L7UIE2</accession>
<dbReference type="STRING" id="1278073.MYSTI_06049"/>
<evidence type="ECO:0000256" key="3">
    <source>
        <dbReference type="ARBA" id="ARBA00022801"/>
    </source>
</evidence>